<reference evidence="1 2" key="1">
    <citation type="journal article" date="2023" name="Nucleic Acids Res.">
        <title>The hologenome of Daphnia magna reveals possible DNA methylation and microbiome-mediated evolution of the host genome.</title>
        <authorList>
            <person name="Chaturvedi A."/>
            <person name="Li X."/>
            <person name="Dhandapani V."/>
            <person name="Marshall H."/>
            <person name="Kissane S."/>
            <person name="Cuenca-Cambronero M."/>
            <person name="Asole G."/>
            <person name="Calvet F."/>
            <person name="Ruiz-Romero M."/>
            <person name="Marangio P."/>
            <person name="Guigo R."/>
            <person name="Rago D."/>
            <person name="Mirbahai L."/>
            <person name="Eastwood N."/>
            <person name="Colbourne J.K."/>
            <person name="Zhou J."/>
            <person name="Mallon E."/>
            <person name="Orsini L."/>
        </authorList>
    </citation>
    <scope>NUCLEOTIDE SEQUENCE [LARGE SCALE GENOMIC DNA]</scope>
    <source>
        <strain evidence="1">LRV0_1</strain>
    </source>
</reference>
<proteinExistence type="predicted"/>
<evidence type="ECO:0000313" key="2">
    <source>
        <dbReference type="Proteomes" id="UP001234178"/>
    </source>
</evidence>
<organism evidence="1 2">
    <name type="scientific">Daphnia magna</name>
    <dbReference type="NCBI Taxonomy" id="35525"/>
    <lineage>
        <taxon>Eukaryota</taxon>
        <taxon>Metazoa</taxon>
        <taxon>Ecdysozoa</taxon>
        <taxon>Arthropoda</taxon>
        <taxon>Crustacea</taxon>
        <taxon>Branchiopoda</taxon>
        <taxon>Diplostraca</taxon>
        <taxon>Cladocera</taxon>
        <taxon>Anomopoda</taxon>
        <taxon>Daphniidae</taxon>
        <taxon>Daphnia</taxon>
    </lineage>
</organism>
<dbReference type="Proteomes" id="UP001234178">
    <property type="component" value="Unassembled WGS sequence"/>
</dbReference>
<evidence type="ECO:0000313" key="1">
    <source>
        <dbReference type="EMBL" id="KAK4014011.1"/>
    </source>
</evidence>
<comment type="caution">
    <text evidence="1">The sequence shown here is derived from an EMBL/GenBank/DDBJ whole genome shotgun (WGS) entry which is preliminary data.</text>
</comment>
<gene>
    <name evidence="1" type="ORF">OUZ56_026557</name>
</gene>
<sequence>MGTGNVCERRATDTMRPPWFYRDCEENLLGDNSAIIIQWRGMAASPSATTRWQGEGTIMNESLSRATFHNPARMLLHLTPRFDWYLAHIYPPDLMRLRGRCCKAGSTYANIDRENFELALRNLKASPRWPSKSPTLSLCLYIIDRVSYIAECSNIFKLPYFLLMFANVQVQYVGSNLLVVCYSAHIGHYKEKEERVPTYLEKQEALTVSPCPTILTALLTNCFINAGRLKGTKPIWEGVKGVLQMLCGYSLFAYG</sequence>
<keyword evidence="2" id="KW-1185">Reference proteome</keyword>
<dbReference type="EMBL" id="JAOYFB010000004">
    <property type="protein sequence ID" value="KAK4014011.1"/>
    <property type="molecule type" value="Genomic_DNA"/>
</dbReference>
<protein>
    <submittedName>
        <fullName evidence="1">Uncharacterized protein</fullName>
    </submittedName>
</protein>
<accession>A0ABQ9ZM78</accession>
<name>A0ABQ9ZM78_9CRUS</name>